<gene>
    <name evidence="2" type="ORF">SHI21_14875</name>
</gene>
<dbReference type="InterPro" id="IPR029058">
    <property type="entry name" value="AB_hydrolase_fold"/>
</dbReference>
<dbReference type="Gene3D" id="3.40.50.1820">
    <property type="entry name" value="alpha/beta hydrolase"/>
    <property type="match status" value="1"/>
</dbReference>
<proteinExistence type="predicted"/>
<dbReference type="RefSeq" id="WP_323577540.1">
    <property type="nucleotide sequence ID" value="NZ_JAYGJQ010000002.1"/>
</dbReference>
<dbReference type="EMBL" id="JAYGJQ010000002">
    <property type="protein sequence ID" value="MEA9357509.1"/>
    <property type="molecule type" value="Genomic_DNA"/>
</dbReference>
<sequence>MKFLLLAALILNFSKVMANDLSAVYATKMKEQTFSTSELTKLKSLKVLIVPGVLAESFDSNSGNQIKVGFIFEEGFREQRRLLEKNQINYEYLKFDTESPPTVNAKAIIRAIQNSLVPVVIYSHSKGGLDTLEAFRQRPDLLPKVRGWVSVQSPFWGAPVASLMYDNTLLKDSGKTLFEWMGGDVGGMSALTIPERQSYMESAEIKNLIGDIKKKTKFLNFASFKSNVFGLDTPLELFRNLTQSRAGNNDGVVPLTSALMHSHGYEVDYAIEANVDHLMPMTKYRPDKIDIFHLSRSQYDQQAHTMSLIKMLL</sequence>
<dbReference type="Proteomes" id="UP001302274">
    <property type="component" value="Unassembled WGS sequence"/>
</dbReference>
<dbReference type="SUPFAM" id="SSF53474">
    <property type="entry name" value="alpha/beta-Hydrolases"/>
    <property type="match status" value="1"/>
</dbReference>
<feature type="signal peptide" evidence="1">
    <location>
        <begin position="1"/>
        <end position="18"/>
    </location>
</feature>
<keyword evidence="1" id="KW-0732">Signal</keyword>
<organism evidence="2 3">
    <name type="scientific">Bacteriovorax antarcticus</name>
    <dbReference type="NCBI Taxonomy" id="3088717"/>
    <lineage>
        <taxon>Bacteria</taxon>
        <taxon>Pseudomonadati</taxon>
        <taxon>Bdellovibrionota</taxon>
        <taxon>Bacteriovoracia</taxon>
        <taxon>Bacteriovoracales</taxon>
        <taxon>Bacteriovoracaceae</taxon>
        <taxon>Bacteriovorax</taxon>
    </lineage>
</organism>
<protein>
    <recommendedName>
        <fullName evidence="4">Lecithin:cholesterol acyltransferase</fullName>
    </recommendedName>
</protein>
<keyword evidence="3" id="KW-1185">Reference proteome</keyword>
<accession>A0ABU5VYW8</accession>
<evidence type="ECO:0000256" key="1">
    <source>
        <dbReference type="SAM" id="SignalP"/>
    </source>
</evidence>
<evidence type="ECO:0000313" key="3">
    <source>
        <dbReference type="Proteomes" id="UP001302274"/>
    </source>
</evidence>
<name>A0ABU5VYW8_9BACT</name>
<evidence type="ECO:0008006" key="4">
    <source>
        <dbReference type="Google" id="ProtNLM"/>
    </source>
</evidence>
<feature type="chain" id="PRO_5046197374" description="Lecithin:cholesterol acyltransferase" evidence="1">
    <location>
        <begin position="19"/>
        <end position="313"/>
    </location>
</feature>
<evidence type="ECO:0000313" key="2">
    <source>
        <dbReference type="EMBL" id="MEA9357509.1"/>
    </source>
</evidence>
<reference evidence="2 3" key="1">
    <citation type="submission" date="2023-11" db="EMBL/GenBank/DDBJ databases">
        <title>A Novel Polar Bacteriovorax (B. antarcticus) Isolated from the Biocrust in Antarctica.</title>
        <authorList>
            <person name="Mun W."/>
            <person name="Choi S.Y."/>
            <person name="Mitchell R.J."/>
        </authorList>
    </citation>
    <scope>NUCLEOTIDE SEQUENCE [LARGE SCALE GENOMIC DNA]</scope>
    <source>
        <strain evidence="2 3">PP10</strain>
    </source>
</reference>
<comment type="caution">
    <text evidence="2">The sequence shown here is derived from an EMBL/GenBank/DDBJ whole genome shotgun (WGS) entry which is preliminary data.</text>
</comment>